<dbReference type="Pfam" id="PF12833">
    <property type="entry name" value="HTH_18"/>
    <property type="match status" value="1"/>
</dbReference>
<evidence type="ECO:0000256" key="1">
    <source>
        <dbReference type="ARBA" id="ARBA00023015"/>
    </source>
</evidence>
<proteinExistence type="predicted"/>
<accession>A0ABV1IGB8</accession>
<dbReference type="SUPFAM" id="SSF46689">
    <property type="entry name" value="Homeodomain-like"/>
    <property type="match status" value="2"/>
</dbReference>
<dbReference type="PROSITE" id="PS00041">
    <property type="entry name" value="HTH_ARAC_FAMILY_1"/>
    <property type="match status" value="1"/>
</dbReference>
<evidence type="ECO:0000256" key="2">
    <source>
        <dbReference type="ARBA" id="ARBA00023125"/>
    </source>
</evidence>
<feature type="domain" description="HTH araC/xylS-type" evidence="4">
    <location>
        <begin position="189"/>
        <end position="287"/>
    </location>
</feature>
<dbReference type="Proteomes" id="UP001478817">
    <property type="component" value="Unassembled WGS sequence"/>
</dbReference>
<reference evidence="5 6" key="1">
    <citation type="submission" date="2024-04" db="EMBL/GenBank/DDBJ databases">
        <title>Human intestinal bacterial collection.</title>
        <authorList>
            <person name="Pauvert C."/>
            <person name="Hitch T.C.A."/>
            <person name="Clavel T."/>
        </authorList>
    </citation>
    <scope>NUCLEOTIDE SEQUENCE [LARGE SCALE GENOMIC DNA]</scope>
    <source>
        <strain evidence="5 6">CLA-AA-H197</strain>
    </source>
</reference>
<dbReference type="InterPro" id="IPR018060">
    <property type="entry name" value="HTH_AraC"/>
</dbReference>
<keyword evidence="6" id="KW-1185">Reference proteome</keyword>
<organism evidence="5 6">
    <name type="scientific">Paratractidigestivibacter faecalis</name>
    <dbReference type="NCBI Taxonomy" id="2292441"/>
    <lineage>
        <taxon>Bacteria</taxon>
        <taxon>Bacillati</taxon>
        <taxon>Actinomycetota</taxon>
        <taxon>Coriobacteriia</taxon>
        <taxon>Coriobacteriales</taxon>
        <taxon>Atopobiaceae</taxon>
        <taxon>Paratractidigestivibacter</taxon>
    </lineage>
</organism>
<dbReference type="RefSeq" id="WP_349182284.1">
    <property type="nucleotide sequence ID" value="NZ_JBBNGS010000008.1"/>
</dbReference>
<dbReference type="InterPro" id="IPR020449">
    <property type="entry name" value="Tscrpt_reg_AraC-type_HTH"/>
</dbReference>
<protein>
    <submittedName>
        <fullName evidence="5">AraC family transcriptional regulator</fullName>
    </submittedName>
</protein>
<sequence>MTHEDLTAGEGGLAGVTLLPGVRLAEVGACGLEALLAEPAGALVAVCCVRGQVELALPAAASLSCGEVLSLVAPAAGEKCRVRPQEGPFRGVALMASTDAVAPGAAATLAGFDVDLAELVAATAAAGPVTDAAGSAVSCAFLDLAVGARGEGVAALKLRCVEALRCLCEARWQTAYARRGPVTRAEIARCARTLMRQNVESPLTIGELARRCQTSPTVLKESFRAEYGMPVHEWYRRFRMLRAADLLRVGSGSISDVARAVGYSNASKFAQAFSACMGATPSAWRRAALTSASALPQELAEVG</sequence>
<keyword evidence="2" id="KW-0238">DNA-binding</keyword>
<dbReference type="InterPro" id="IPR053142">
    <property type="entry name" value="PchR_regulatory_protein"/>
</dbReference>
<dbReference type="InterPro" id="IPR018062">
    <property type="entry name" value="HTH_AraC-typ_CS"/>
</dbReference>
<gene>
    <name evidence="5" type="ORF">AAAT05_04995</name>
</gene>
<dbReference type="PRINTS" id="PR00032">
    <property type="entry name" value="HTHARAC"/>
</dbReference>
<name>A0ABV1IGB8_9ACTN</name>
<dbReference type="Gene3D" id="1.10.10.60">
    <property type="entry name" value="Homeodomain-like"/>
    <property type="match status" value="2"/>
</dbReference>
<dbReference type="InterPro" id="IPR009057">
    <property type="entry name" value="Homeodomain-like_sf"/>
</dbReference>
<evidence type="ECO:0000259" key="4">
    <source>
        <dbReference type="PROSITE" id="PS01124"/>
    </source>
</evidence>
<dbReference type="PROSITE" id="PS01124">
    <property type="entry name" value="HTH_ARAC_FAMILY_2"/>
    <property type="match status" value="1"/>
</dbReference>
<dbReference type="PANTHER" id="PTHR47893:SF1">
    <property type="entry name" value="REGULATORY PROTEIN PCHR"/>
    <property type="match status" value="1"/>
</dbReference>
<comment type="caution">
    <text evidence="5">The sequence shown here is derived from an EMBL/GenBank/DDBJ whole genome shotgun (WGS) entry which is preliminary data.</text>
</comment>
<dbReference type="SMART" id="SM00342">
    <property type="entry name" value="HTH_ARAC"/>
    <property type="match status" value="1"/>
</dbReference>
<dbReference type="PANTHER" id="PTHR47893">
    <property type="entry name" value="REGULATORY PROTEIN PCHR"/>
    <property type="match status" value="1"/>
</dbReference>
<evidence type="ECO:0000256" key="3">
    <source>
        <dbReference type="ARBA" id="ARBA00023163"/>
    </source>
</evidence>
<keyword evidence="1" id="KW-0805">Transcription regulation</keyword>
<evidence type="ECO:0000313" key="6">
    <source>
        <dbReference type="Proteomes" id="UP001478817"/>
    </source>
</evidence>
<keyword evidence="3" id="KW-0804">Transcription</keyword>
<evidence type="ECO:0000313" key="5">
    <source>
        <dbReference type="EMBL" id="MEQ2637699.1"/>
    </source>
</evidence>
<dbReference type="EMBL" id="JBBNGS010000008">
    <property type="protein sequence ID" value="MEQ2637699.1"/>
    <property type="molecule type" value="Genomic_DNA"/>
</dbReference>